<name>A0AA96JEA4_9MICO</name>
<evidence type="ECO:0000256" key="2">
    <source>
        <dbReference type="SAM" id="SignalP"/>
    </source>
</evidence>
<evidence type="ECO:0000313" key="3">
    <source>
        <dbReference type="EMBL" id="WNM25454.1"/>
    </source>
</evidence>
<evidence type="ECO:0000313" key="4">
    <source>
        <dbReference type="Proteomes" id="UP001304125"/>
    </source>
</evidence>
<keyword evidence="4" id="KW-1185">Reference proteome</keyword>
<gene>
    <name evidence="3" type="ORF">RN606_04715</name>
</gene>
<sequence>MARHPWLRGLSVVLACAAAAAIAGPAGAAPAASAPPTGGTEPIPAPSVPVDVAELAAGTLAAQVQASLADTVVVGDGVGDMSAVPDWSGDLAVGAVHQLYRFATEWIWGDAVTAPVVANQEWLAPLILDGTPVGTVRVWLPDGTAEMAGFDDNAILGASLEELDPSVILIEDAVAARWYSLVGDMLSPVRASSAPPQITAPITLGTARSMLYPGDYSEDGQTWPAAAIQITLVVVLAAAVPAAMTVSALRRRRQARLR</sequence>
<keyword evidence="1" id="KW-0812">Transmembrane</keyword>
<proteinExistence type="predicted"/>
<keyword evidence="1" id="KW-1133">Transmembrane helix</keyword>
<accession>A0AA96JEA4</accession>
<organism evidence="3 4">
    <name type="scientific">Demequina capsici</name>
    <dbReference type="NCBI Taxonomy" id="3075620"/>
    <lineage>
        <taxon>Bacteria</taxon>
        <taxon>Bacillati</taxon>
        <taxon>Actinomycetota</taxon>
        <taxon>Actinomycetes</taxon>
        <taxon>Micrococcales</taxon>
        <taxon>Demequinaceae</taxon>
        <taxon>Demequina</taxon>
    </lineage>
</organism>
<evidence type="ECO:0000256" key="1">
    <source>
        <dbReference type="SAM" id="Phobius"/>
    </source>
</evidence>
<feature type="chain" id="PRO_5041699824" evidence="2">
    <location>
        <begin position="29"/>
        <end position="258"/>
    </location>
</feature>
<dbReference type="EMBL" id="CP134879">
    <property type="protein sequence ID" value="WNM25454.1"/>
    <property type="molecule type" value="Genomic_DNA"/>
</dbReference>
<protein>
    <submittedName>
        <fullName evidence="3">Uncharacterized protein</fullName>
    </submittedName>
</protein>
<keyword evidence="1" id="KW-0472">Membrane</keyword>
<reference evidence="3 4" key="1">
    <citation type="submission" date="2023-09" db="EMBL/GenBank/DDBJ databases">
        <title>Demequina sp. a novel bacteria isolated from Capsicum annuum.</title>
        <authorList>
            <person name="Humaira Z."/>
            <person name="Lee J."/>
            <person name="Cho D."/>
        </authorList>
    </citation>
    <scope>NUCLEOTIDE SEQUENCE [LARGE SCALE GENOMIC DNA]</scope>
    <source>
        <strain evidence="3 4">OYTSA14</strain>
    </source>
</reference>
<dbReference type="RefSeq" id="WP_313500423.1">
    <property type="nucleotide sequence ID" value="NZ_CP134879.1"/>
</dbReference>
<dbReference type="AlphaFoldDB" id="A0AA96JEA4"/>
<dbReference type="Proteomes" id="UP001304125">
    <property type="component" value="Chromosome"/>
</dbReference>
<keyword evidence="2" id="KW-0732">Signal</keyword>
<feature type="signal peptide" evidence="2">
    <location>
        <begin position="1"/>
        <end position="28"/>
    </location>
</feature>
<feature type="transmembrane region" description="Helical" evidence="1">
    <location>
        <begin position="226"/>
        <end position="249"/>
    </location>
</feature>